<protein>
    <submittedName>
        <fullName evidence="2">DUF1735 domain-containing protein</fullName>
    </submittedName>
</protein>
<evidence type="ECO:0000313" key="3">
    <source>
        <dbReference type="Proteomes" id="UP000323119"/>
    </source>
</evidence>
<feature type="signal peptide" evidence="1">
    <location>
        <begin position="1"/>
        <end position="21"/>
    </location>
</feature>
<dbReference type="SUPFAM" id="SSF51445">
    <property type="entry name" value="(Trans)glycosidases"/>
    <property type="match status" value="1"/>
</dbReference>
<dbReference type="Gene3D" id="3.20.20.80">
    <property type="entry name" value="Glycosidases"/>
    <property type="match status" value="1"/>
</dbReference>
<dbReference type="EMBL" id="VVUY01000024">
    <property type="protein sequence ID" value="KAA2556852.1"/>
    <property type="molecule type" value="Genomic_DNA"/>
</dbReference>
<organism evidence="2 3">
    <name type="scientific">Alistipes onderdonkii</name>
    <dbReference type="NCBI Taxonomy" id="328813"/>
    <lineage>
        <taxon>Bacteria</taxon>
        <taxon>Pseudomonadati</taxon>
        <taxon>Bacteroidota</taxon>
        <taxon>Bacteroidia</taxon>
        <taxon>Bacteroidales</taxon>
        <taxon>Rikenellaceae</taxon>
        <taxon>Alistipes</taxon>
    </lineage>
</organism>
<dbReference type="PROSITE" id="PS51257">
    <property type="entry name" value="PROKAR_LIPOPROTEIN"/>
    <property type="match status" value="1"/>
</dbReference>
<proteinExistence type="predicted"/>
<dbReference type="Proteomes" id="UP000323119">
    <property type="component" value="Unassembled WGS sequence"/>
</dbReference>
<keyword evidence="1" id="KW-0732">Signal</keyword>
<dbReference type="Gene3D" id="2.60.40.1740">
    <property type="entry name" value="hypothetical protein (bacova_03559)"/>
    <property type="match status" value="1"/>
</dbReference>
<evidence type="ECO:0000256" key="1">
    <source>
        <dbReference type="SAM" id="SignalP"/>
    </source>
</evidence>
<gene>
    <name evidence="2" type="ORF">F2S36_14900</name>
</gene>
<evidence type="ECO:0000313" key="2">
    <source>
        <dbReference type="EMBL" id="KAA2556852.1"/>
    </source>
</evidence>
<dbReference type="InterPro" id="IPR017853">
    <property type="entry name" value="GH"/>
</dbReference>
<feature type="chain" id="PRO_5040172712" evidence="1">
    <location>
        <begin position="22"/>
        <end position="544"/>
    </location>
</feature>
<dbReference type="AlphaFoldDB" id="A0A9P3ZH09"/>
<reference evidence="2 3" key="1">
    <citation type="journal article" date="2019" name="Nat. Med.">
        <title>A library of human gut bacterial isolates paired with longitudinal multiomics data enables mechanistic microbiome research.</title>
        <authorList>
            <person name="Poyet M."/>
            <person name="Groussin M."/>
            <person name="Gibbons S.M."/>
            <person name="Avila-Pacheco J."/>
            <person name="Jiang X."/>
            <person name="Kearney S.M."/>
            <person name="Perrotta A.R."/>
            <person name="Berdy B."/>
            <person name="Zhao S."/>
            <person name="Lieberman T.D."/>
            <person name="Swanson P.K."/>
            <person name="Smith M."/>
            <person name="Roesemann S."/>
            <person name="Alexander J.E."/>
            <person name="Rich S.A."/>
            <person name="Livny J."/>
            <person name="Vlamakis H."/>
            <person name="Clish C."/>
            <person name="Bullock K."/>
            <person name="Deik A."/>
            <person name="Scott J."/>
            <person name="Pierce K.A."/>
            <person name="Xavier R.J."/>
            <person name="Alm E.J."/>
        </authorList>
    </citation>
    <scope>NUCLEOTIDE SEQUENCE [LARGE SCALE GENOMIC DNA]</scope>
    <source>
        <strain evidence="2 3">BIOML-A204</strain>
    </source>
</reference>
<name>A0A9P3ZH09_9BACT</name>
<accession>A0A9P3ZH09</accession>
<sequence>MKTIFSLQTGIATLLCTAALAGLMACHADTVEQQGGKLPDKEPLENIYGRLRSSSMSDDKVRIRMTEGSGFVTSNFYYQFSKAPASELSLDAWIDGSLLDGWNEANDEQRTLLPEGNYDFPDGKTLSLSAENQRSALKRIRFMAENLAPGEYYLPLTVAEEAGTEEHQTINYLISIRARQLGEYKLNADQVFAVFYLDTEKYQPLLVDEYLMSKLDANTWENAWSEREDGLRTIGNIVNLNKVVLDYDAETGRALLNLGNDMRYVLDHIDKYIRPLQDKGRKVCICLEGGGTGLGFCNLTDAQIVDFVAQVKTVITEYALDGVNFWDRNAAYGKEGMPAMNTTSYPKLIKAMREALGNDKLVTLTDYEAPTEYFWDTGATGGIEVGQYLDYAWSGYLDNEKNVQIVDPWHQGQQYVSTDHPRKPIAGLDPAKYGCINIPWYPQGPNTINDYFTDIFFWRQAGNKQSNILVFESLRTLLQDNFESTWASSIQVGYTYFADDGAWMIEDTPWGPSIMSDNEYSFDTSLLGKLPNGGTGYNKWLKDW</sequence>
<comment type="caution">
    <text evidence="2">The sequence shown here is derived from an EMBL/GenBank/DDBJ whole genome shotgun (WGS) entry which is preliminary data.</text>
</comment>